<dbReference type="GO" id="GO:0043709">
    <property type="term" value="P:cell adhesion involved in single-species biofilm formation"/>
    <property type="evidence" value="ECO:0007669"/>
    <property type="project" value="TreeGrafter"/>
</dbReference>
<dbReference type="InterPro" id="IPR050469">
    <property type="entry name" value="Diguanylate_Cyclase"/>
</dbReference>
<evidence type="ECO:0000313" key="5">
    <source>
        <dbReference type="EMBL" id="MCH4294450.1"/>
    </source>
</evidence>
<dbReference type="GO" id="GO:0052621">
    <property type="term" value="F:diguanylate cyclase activity"/>
    <property type="evidence" value="ECO:0007669"/>
    <property type="project" value="UniProtKB-EC"/>
</dbReference>
<dbReference type="GO" id="GO:1902201">
    <property type="term" value="P:negative regulation of bacterial-type flagellum-dependent cell motility"/>
    <property type="evidence" value="ECO:0007669"/>
    <property type="project" value="TreeGrafter"/>
</dbReference>
<dbReference type="SUPFAM" id="SSF55073">
    <property type="entry name" value="Nucleotide cyclase"/>
    <property type="match status" value="1"/>
</dbReference>
<evidence type="ECO:0000256" key="2">
    <source>
        <dbReference type="ARBA" id="ARBA00012528"/>
    </source>
</evidence>
<comment type="caution">
    <text evidence="5">The sequence shown here is derived from an EMBL/GenBank/DDBJ whole genome shotgun (WGS) entry which is preliminary data.</text>
</comment>
<dbReference type="NCBIfam" id="TIGR00254">
    <property type="entry name" value="GGDEF"/>
    <property type="match status" value="1"/>
</dbReference>
<dbReference type="EC" id="2.7.7.65" evidence="2"/>
<comment type="cofactor">
    <cofactor evidence="1">
        <name>Mg(2+)</name>
        <dbReference type="ChEBI" id="CHEBI:18420"/>
    </cofactor>
</comment>
<protein>
    <recommendedName>
        <fullName evidence="2">diguanylate cyclase</fullName>
        <ecNumber evidence="2">2.7.7.65</ecNumber>
    </recommendedName>
</protein>
<dbReference type="PROSITE" id="PS50887">
    <property type="entry name" value="GGDEF"/>
    <property type="match status" value="1"/>
</dbReference>
<evidence type="ECO:0000256" key="3">
    <source>
        <dbReference type="ARBA" id="ARBA00034247"/>
    </source>
</evidence>
<keyword evidence="6" id="KW-1185">Reference proteome</keyword>
<dbReference type="InterPro" id="IPR043128">
    <property type="entry name" value="Rev_trsase/Diguanyl_cyclase"/>
</dbReference>
<comment type="catalytic activity">
    <reaction evidence="3">
        <text>2 GTP = 3',3'-c-di-GMP + 2 diphosphate</text>
        <dbReference type="Rhea" id="RHEA:24898"/>
        <dbReference type="ChEBI" id="CHEBI:33019"/>
        <dbReference type="ChEBI" id="CHEBI:37565"/>
        <dbReference type="ChEBI" id="CHEBI:58805"/>
        <dbReference type="EC" id="2.7.7.65"/>
    </reaction>
</comment>
<dbReference type="Gene3D" id="3.30.70.270">
    <property type="match status" value="1"/>
</dbReference>
<organism evidence="5 6">
    <name type="scientific">Shewanella zhuhaiensis</name>
    <dbReference type="NCBI Taxonomy" id="2919576"/>
    <lineage>
        <taxon>Bacteria</taxon>
        <taxon>Pseudomonadati</taxon>
        <taxon>Pseudomonadota</taxon>
        <taxon>Gammaproteobacteria</taxon>
        <taxon>Alteromonadales</taxon>
        <taxon>Shewanellaceae</taxon>
        <taxon>Shewanella</taxon>
    </lineage>
</organism>
<dbReference type="Pfam" id="PF00990">
    <property type="entry name" value="GGDEF"/>
    <property type="match status" value="1"/>
</dbReference>
<dbReference type="InterPro" id="IPR029787">
    <property type="entry name" value="Nucleotide_cyclase"/>
</dbReference>
<dbReference type="EMBL" id="JAKUDL010000002">
    <property type="protein sequence ID" value="MCH4294450.1"/>
    <property type="molecule type" value="Genomic_DNA"/>
</dbReference>
<dbReference type="CDD" id="cd01949">
    <property type="entry name" value="GGDEF"/>
    <property type="match status" value="1"/>
</dbReference>
<evidence type="ECO:0000313" key="6">
    <source>
        <dbReference type="Proteomes" id="UP001297581"/>
    </source>
</evidence>
<dbReference type="AlphaFoldDB" id="A0AAJ1BGV3"/>
<dbReference type="PANTHER" id="PTHR45138">
    <property type="entry name" value="REGULATORY COMPONENTS OF SENSORY TRANSDUCTION SYSTEM"/>
    <property type="match status" value="1"/>
</dbReference>
<dbReference type="RefSeq" id="WP_240590786.1">
    <property type="nucleotide sequence ID" value="NZ_JAKUDL010000002.1"/>
</dbReference>
<proteinExistence type="predicted"/>
<evidence type="ECO:0000259" key="4">
    <source>
        <dbReference type="PROSITE" id="PS50887"/>
    </source>
</evidence>
<name>A0AAJ1BGV3_9GAMM</name>
<dbReference type="Proteomes" id="UP001297581">
    <property type="component" value="Unassembled WGS sequence"/>
</dbReference>
<feature type="domain" description="GGDEF" evidence="4">
    <location>
        <begin position="206"/>
        <end position="341"/>
    </location>
</feature>
<dbReference type="PANTHER" id="PTHR45138:SF9">
    <property type="entry name" value="DIGUANYLATE CYCLASE DGCM-RELATED"/>
    <property type="match status" value="1"/>
</dbReference>
<gene>
    <name evidence="5" type="ORF">MJ923_09065</name>
</gene>
<sequence length="341" mass="37997">MTTASHSKHLEQSARILRQAVPQMSALGIPVTPENYAVWYQYYLGQDLALVSAIDNLIANRVAFAQDVCVGLYNNFILNNAPEVLENVQLETVMLINSLLSKISQLSLGSESFQHNIEEFGQQLQHESDPKVLHNLVEQVLVEVDKVITDHASINTSLKSMNDELDHLRSEINELSVISVTDKLTGLYNRRAYEEEITQQLMQDEPKGSLLVIDIDHFKHFNDSWGHNAGDKVLVYVAHNLKMGVKGDDMVARYGGEEFVILLRDTSASNACLVAESLRERIATKKLTLGKEQVDLGKITVSIGVAELRSGESGEALFDRADRALYHAKTSGRNLVKLARD</sequence>
<dbReference type="SMART" id="SM00267">
    <property type="entry name" value="GGDEF"/>
    <property type="match status" value="1"/>
</dbReference>
<dbReference type="InterPro" id="IPR000160">
    <property type="entry name" value="GGDEF_dom"/>
</dbReference>
<reference evidence="5 6" key="1">
    <citation type="submission" date="2022-02" db="EMBL/GenBank/DDBJ databases">
        <title>The genome sequence of Shewanella sp. 3B26.</title>
        <authorList>
            <person name="Du J."/>
        </authorList>
    </citation>
    <scope>NUCLEOTIDE SEQUENCE [LARGE SCALE GENOMIC DNA]</scope>
    <source>
        <strain evidence="5 6">3B26</strain>
    </source>
</reference>
<accession>A0AAJ1BGV3</accession>
<dbReference type="FunFam" id="3.30.70.270:FF:000001">
    <property type="entry name" value="Diguanylate cyclase domain protein"/>
    <property type="match status" value="1"/>
</dbReference>
<dbReference type="GO" id="GO:0005886">
    <property type="term" value="C:plasma membrane"/>
    <property type="evidence" value="ECO:0007669"/>
    <property type="project" value="TreeGrafter"/>
</dbReference>
<evidence type="ECO:0000256" key="1">
    <source>
        <dbReference type="ARBA" id="ARBA00001946"/>
    </source>
</evidence>